<name>C0QJF9_DESAH</name>
<comment type="similarity">
    <text evidence="1">Belongs to the heat shock protein 70 family.</text>
</comment>
<reference evidence="4 5" key="1">
    <citation type="journal article" date="2009" name="Environ. Microbiol.">
        <title>Genome sequence of Desulfobacterium autotrophicum HRM2, a marine sulfate reducer oxidizing organic carbon completely to carbon dioxide.</title>
        <authorList>
            <person name="Strittmatter A.W."/>
            <person name="Liesegang H."/>
            <person name="Rabus R."/>
            <person name="Decker I."/>
            <person name="Amann J."/>
            <person name="Andres S."/>
            <person name="Henne A."/>
            <person name="Fricke W.F."/>
            <person name="Martinez-Arias R."/>
            <person name="Bartels D."/>
            <person name="Goesmann A."/>
            <person name="Krause L."/>
            <person name="Puehler A."/>
            <person name="Klenk H.P."/>
            <person name="Richter M."/>
            <person name="Schuler M."/>
            <person name="Gloeckner F.O."/>
            <person name="Meyerdierks A."/>
            <person name="Gottschalk G."/>
            <person name="Amann R."/>
        </authorList>
    </citation>
    <scope>NUCLEOTIDE SEQUENCE [LARGE SCALE GENOMIC DNA]</scope>
    <source>
        <strain evidence="5">ATCC 43914 / DSM 3382 / HRM2</strain>
    </source>
</reference>
<dbReference type="SUPFAM" id="SSF53067">
    <property type="entry name" value="Actin-like ATPase domain"/>
    <property type="match status" value="2"/>
</dbReference>
<dbReference type="RefSeq" id="WP_015904734.1">
    <property type="nucleotide sequence ID" value="NC_012108.1"/>
</dbReference>
<evidence type="ECO:0000256" key="1">
    <source>
        <dbReference type="ARBA" id="ARBA00007381"/>
    </source>
</evidence>
<dbReference type="Proteomes" id="UP000000442">
    <property type="component" value="Chromosome"/>
</dbReference>
<gene>
    <name evidence="4" type="primary">dnaK2</name>
    <name evidence="4" type="ordered locus">HRM2_28840</name>
</gene>
<evidence type="ECO:0000313" key="5">
    <source>
        <dbReference type="Proteomes" id="UP000000442"/>
    </source>
</evidence>
<dbReference type="Gene3D" id="3.30.420.40">
    <property type="match status" value="3"/>
</dbReference>
<dbReference type="STRING" id="177437.HRM2_28840"/>
<dbReference type="GO" id="GO:0005524">
    <property type="term" value="F:ATP binding"/>
    <property type="evidence" value="ECO:0007669"/>
    <property type="project" value="UniProtKB-KW"/>
</dbReference>
<dbReference type="PROSITE" id="PS01036">
    <property type="entry name" value="HSP70_3"/>
    <property type="match status" value="1"/>
</dbReference>
<sequence>MVSVCGLDFGTSNSSLAVGCNGQVSMVDVDHKNSNTKYLKSVLYFYKDEQGDRVHTGDDAIDEYLLGGLDGRYMQSIKSFLPDATFTETFINGRRYTIDRLVSLILKDLKEKGEQAVNTSLDSVVLGRPVVFSEDSEKDQMAEQRLGSAARLAGFKNIAFELEPIAAALAYEHSLEQGREELIFVGDFGGGTSDFTIIRLKGGNPNNYDRNRDILALGGIYIGGNTFDSDLMWEKVAPHLGKNVRVTLPMGSNSLPLSTTITRKLRLWNWIPQLKDPKFVRSINEFKAFASYSDQRLIENLQTLIEENLGLNLYQSVERTKCALSSMDEAFINFNEQGICMAERVVKHEFETIIAPNVARIEKAMDETLARAGITPHGIDKVFLTGGSSYIPLVQRVFMEKFGPEKITQADAFLSVGHGLGLSALRMFG</sequence>
<dbReference type="EMBL" id="CP001087">
    <property type="protein sequence ID" value="ACN15972.1"/>
    <property type="molecule type" value="Genomic_DNA"/>
</dbReference>
<keyword evidence="2" id="KW-0547">Nucleotide-binding</keyword>
<dbReference type="eggNOG" id="COG0443">
    <property type="taxonomic scope" value="Bacteria"/>
</dbReference>
<dbReference type="GO" id="GO:0140662">
    <property type="term" value="F:ATP-dependent protein folding chaperone"/>
    <property type="evidence" value="ECO:0007669"/>
    <property type="project" value="InterPro"/>
</dbReference>
<accession>C0QJF9</accession>
<evidence type="ECO:0000256" key="3">
    <source>
        <dbReference type="ARBA" id="ARBA00022840"/>
    </source>
</evidence>
<dbReference type="Pfam" id="PF00012">
    <property type="entry name" value="HSP70"/>
    <property type="match status" value="2"/>
</dbReference>
<dbReference type="InterPro" id="IPR043129">
    <property type="entry name" value="ATPase_NBD"/>
</dbReference>
<dbReference type="AlphaFoldDB" id="C0QJF9"/>
<dbReference type="Gene3D" id="3.90.640.10">
    <property type="entry name" value="Actin, Chain A, domain 4"/>
    <property type="match status" value="2"/>
</dbReference>
<keyword evidence="5" id="KW-1185">Reference proteome</keyword>
<organism evidence="4 5">
    <name type="scientific">Desulforapulum autotrophicum (strain ATCC 43914 / DSM 3382 / VKM B-1955 / HRM2)</name>
    <name type="common">Desulfobacterium autotrophicum</name>
    <dbReference type="NCBI Taxonomy" id="177437"/>
    <lineage>
        <taxon>Bacteria</taxon>
        <taxon>Pseudomonadati</taxon>
        <taxon>Thermodesulfobacteriota</taxon>
        <taxon>Desulfobacteria</taxon>
        <taxon>Desulfobacterales</taxon>
        <taxon>Desulfobacteraceae</taxon>
        <taxon>Desulforapulum</taxon>
    </lineage>
</organism>
<dbReference type="InterPro" id="IPR018181">
    <property type="entry name" value="Heat_shock_70_CS"/>
</dbReference>
<dbReference type="InterPro" id="IPR013126">
    <property type="entry name" value="Hsp_70_fam"/>
</dbReference>
<dbReference type="InterPro" id="IPR042054">
    <property type="entry name" value="YegD-like"/>
</dbReference>
<keyword evidence="3" id="KW-0067">ATP-binding</keyword>
<proteinExistence type="inferred from homology"/>
<evidence type="ECO:0000313" key="4">
    <source>
        <dbReference type="EMBL" id="ACN15972.1"/>
    </source>
</evidence>
<evidence type="ECO:0000256" key="2">
    <source>
        <dbReference type="ARBA" id="ARBA00022741"/>
    </source>
</evidence>
<dbReference type="KEGG" id="dat:HRM2_28840"/>
<dbReference type="PANTHER" id="PTHR19375">
    <property type="entry name" value="HEAT SHOCK PROTEIN 70KDA"/>
    <property type="match status" value="1"/>
</dbReference>
<dbReference type="HOGENOM" id="CLU_033976_2_0_7"/>
<dbReference type="OrthoDB" id="9807934at2"/>
<dbReference type="CDD" id="cd10231">
    <property type="entry name" value="ASKHA_NBD_HSP70_YegD-like"/>
    <property type="match status" value="1"/>
</dbReference>
<protein>
    <submittedName>
        <fullName evidence="4">DnaK2</fullName>
    </submittedName>
</protein>